<gene>
    <name evidence="1" type="ORF">DL764_009377</name>
</gene>
<evidence type="ECO:0000313" key="1">
    <source>
        <dbReference type="EMBL" id="RYO84124.1"/>
    </source>
</evidence>
<reference evidence="1 2" key="1">
    <citation type="submission" date="2018-06" db="EMBL/GenBank/DDBJ databases">
        <title>Complete Genomes of Monosporascus.</title>
        <authorList>
            <person name="Robinson A.J."/>
            <person name="Natvig D.O."/>
        </authorList>
    </citation>
    <scope>NUCLEOTIDE SEQUENCE [LARGE SCALE GENOMIC DNA]</scope>
    <source>
        <strain evidence="1 2">CBS 110550</strain>
    </source>
</reference>
<name>A0A4Q4SY84_9PEZI</name>
<dbReference type="Proteomes" id="UP000293360">
    <property type="component" value="Unassembled WGS sequence"/>
</dbReference>
<dbReference type="AlphaFoldDB" id="A0A4Q4SY84"/>
<evidence type="ECO:0000313" key="2">
    <source>
        <dbReference type="Proteomes" id="UP000293360"/>
    </source>
</evidence>
<protein>
    <submittedName>
        <fullName evidence="1">Uncharacterized protein</fullName>
    </submittedName>
</protein>
<dbReference type="OrthoDB" id="10426603at2759"/>
<comment type="caution">
    <text evidence="1">The sequence shown here is derived from an EMBL/GenBank/DDBJ whole genome shotgun (WGS) entry which is preliminary data.</text>
</comment>
<dbReference type="EMBL" id="QJNU01000873">
    <property type="protein sequence ID" value="RYO84124.1"/>
    <property type="molecule type" value="Genomic_DNA"/>
</dbReference>
<sequence>MSDAALSDNDIRALEAVIGFAIRKRLWKVEPPPTTDYSTIRDASDAMQLASKFIDQLDGGRSFLLRIRQEIHDLVDKMVATLDSEVQCCRLVPTKEPASTADAPHSLPTWTQPDVTTPPAIAYTLCHHNPDRSQQRAYDRCGCYTHTREAAKASY</sequence>
<keyword evidence="2" id="KW-1185">Reference proteome</keyword>
<proteinExistence type="predicted"/>
<organism evidence="1 2">
    <name type="scientific">Monosporascus ibericus</name>
    <dbReference type="NCBI Taxonomy" id="155417"/>
    <lineage>
        <taxon>Eukaryota</taxon>
        <taxon>Fungi</taxon>
        <taxon>Dikarya</taxon>
        <taxon>Ascomycota</taxon>
        <taxon>Pezizomycotina</taxon>
        <taxon>Sordariomycetes</taxon>
        <taxon>Xylariomycetidae</taxon>
        <taxon>Xylariales</taxon>
        <taxon>Xylariales incertae sedis</taxon>
        <taxon>Monosporascus</taxon>
    </lineage>
</organism>
<accession>A0A4Q4SY84</accession>